<evidence type="ECO:0000313" key="6">
    <source>
        <dbReference type="Proteomes" id="UP001609219"/>
    </source>
</evidence>
<evidence type="ECO:0000313" key="1">
    <source>
        <dbReference type="EMBL" id="MFH5211094.1"/>
    </source>
</evidence>
<accession>A0ABW7K7S5</accession>
<dbReference type="EMBL" id="JBIMSN010000098">
    <property type="protein sequence ID" value="MFH5231082.1"/>
    <property type="molecule type" value="Genomic_DNA"/>
</dbReference>
<dbReference type="Proteomes" id="UP001609219">
    <property type="component" value="Unassembled WGS sequence"/>
</dbReference>
<gene>
    <name evidence="3" type="ORF">ACHIPV_15650</name>
    <name evidence="1" type="ORF">ACHIPZ_23200</name>
    <name evidence="2" type="ORF">ACHIRB_21320</name>
</gene>
<dbReference type="EMBL" id="JBIMSO010000069">
    <property type="protein sequence ID" value="MFH5211094.1"/>
    <property type="molecule type" value="Genomic_DNA"/>
</dbReference>
<comment type="caution">
    <text evidence="2">The sequence shown here is derived from an EMBL/GenBank/DDBJ whole genome shotgun (WGS) entry which is preliminary data.</text>
</comment>
<reference evidence="4 5" key="1">
    <citation type="submission" date="2024-10" db="EMBL/GenBank/DDBJ databases">
        <authorList>
            <person name="Riesco R."/>
        </authorList>
    </citation>
    <scope>NUCLEOTIDE SEQUENCE [LARGE SCALE GENOMIC DNA]</scope>
    <source>
        <strain evidence="3 5">NCIMB 15448</strain>
        <strain evidence="1 4">NCIMB 15449</strain>
        <strain evidence="2 6">NCIMB 15450</strain>
    </source>
</reference>
<evidence type="ECO:0000313" key="4">
    <source>
        <dbReference type="Proteomes" id="UP001609175"/>
    </source>
</evidence>
<dbReference type="RefSeq" id="WP_395117280.1">
    <property type="nucleotide sequence ID" value="NZ_JBIMSN010000098.1"/>
</dbReference>
<keyword evidence="6" id="KW-1185">Reference proteome</keyword>
<dbReference type="EMBL" id="JBIMSP010000023">
    <property type="protein sequence ID" value="MFH5243294.1"/>
    <property type="molecule type" value="Genomic_DNA"/>
</dbReference>
<evidence type="ECO:0000313" key="2">
    <source>
        <dbReference type="EMBL" id="MFH5231082.1"/>
    </source>
</evidence>
<dbReference type="Proteomes" id="UP001609176">
    <property type="component" value="Unassembled WGS sequence"/>
</dbReference>
<proteinExistence type="predicted"/>
<protein>
    <submittedName>
        <fullName evidence="2">Uncharacterized protein</fullName>
    </submittedName>
</protein>
<organism evidence="2 6">
    <name type="scientific">Antrihabitans spumae</name>
    <dbReference type="NCBI Taxonomy" id="3373370"/>
    <lineage>
        <taxon>Bacteria</taxon>
        <taxon>Bacillati</taxon>
        <taxon>Actinomycetota</taxon>
        <taxon>Actinomycetes</taxon>
        <taxon>Mycobacteriales</taxon>
        <taxon>Nocardiaceae</taxon>
        <taxon>Antrihabitans</taxon>
    </lineage>
</organism>
<evidence type="ECO:0000313" key="5">
    <source>
        <dbReference type="Proteomes" id="UP001609176"/>
    </source>
</evidence>
<evidence type="ECO:0000313" key="3">
    <source>
        <dbReference type="EMBL" id="MFH5243294.1"/>
    </source>
</evidence>
<name>A0ABW7K7S5_9NOCA</name>
<dbReference type="Proteomes" id="UP001609175">
    <property type="component" value="Unassembled WGS sequence"/>
</dbReference>
<sequence length="232" mass="24386">MPVPLTLGVPKPRDNRALTAGLLQQRCNDADVFRDRVVGRLVGLPVVTAAVYDVVRSDADGVAVVLDPEHPVPEQDTFAHDFPGVARVEVDCRADQVADALQLRLPTRIVVFVEDVTAEVVREIVAAGHSAGIDMAAAPDRIADFLAVVAHADVGFFVRAAGGRDALSILAATVAALSGADVRSALAQPNVDGLLALHPDAAAAVRDILLGIEVDDIREALAYFDARGLRAP</sequence>